<gene>
    <name evidence="9" type="ORF">J2S62_002636</name>
</gene>
<name>A0ABU2B5W3_9MICC</name>
<feature type="compositionally biased region" description="Basic and acidic residues" evidence="6">
    <location>
        <begin position="371"/>
        <end position="388"/>
    </location>
</feature>
<evidence type="ECO:0000256" key="5">
    <source>
        <dbReference type="ARBA" id="ARBA00023002"/>
    </source>
</evidence>
<dbReference type="SUPFAM" id="SSF56645">
    <property type="entry name" value="Acyl-CoA dehydrogenase NM domain-like"/>
    <property type="match status" value="1"/>
</dbReference>
<dbReference type="InterPro" id="IPR036250">
    <property type="entry name" value="AcylCo_DH-like_C"/>
</dbReference>
<dbReference type="InterPro" id="IPR046373">
    <property type="entry name" value="Acyl-CoA_Oxase/DH_mid-dom_sf"/>
</dbReference>
<dbReference type="Gene3D" id="2.40.110.10">
    <property type="entry name" value="Butyryl-CoA Dehydrogenase, subunit A, domain 2"/>
    <property type="match status" value="1"/>
</dbReference>
<dbReference type="Gene3D" id="1.20.140.10">
    <property type="entry name" value="Butyryl-CoA Dehydrogenase, subunit A, domain 3"/>
    <property type="match status" value="1"/>
</dbReference>
<dbReference type="PANTHER" id="PTHR43884:SF20">
    <property type="entry name" value="ACYL-COA DEHYDROGENASE FADE28"/>
    <property type="match status" value="1"/>
</dbReference>
<reference evidence="9 10" key="1">
    <citation type="submission" date="2023-07" db="EMBL/GenBank/DDBJ databases">
        <title>Sequencing the genomes of 1000 actinobacteria strains.</title>
        <authorList>
            <person name="Klenk H.-P."/>
        </authorList>
    </citation>
    <scope>NUCLEOTIDE SEQUENCE [LARGE SCALE GENOMIC DNA]</scope>
    <source>
        <strain evidence="9 10">DSM 22966</strain>
    </source>
</reference>
<feature type="region of interest" description="Disordered" evidence="6">
    <location>
        <begin position="363"/>
        <end position="388"/>
    </location>
</feature>
<dbReference type="Proteomes" id="UP001183794">
    <property type="component" value="Unassembled WGS sequence"/>
</dbReference>
<evidence type="ECO:0000313" key="9">
    <source>
        <dbReference type="EMBL" id="MDR7348379.1"/>
    </source>
</evidence>
<evidence type="ECO:0000259" key="7">
    <source>
        <dbReference type="Pfam" id="PF00441"/>
    </source>
</evidence>
<protein>
    <submittedName>
        <fullName evidence="9">Alkylation response protein AidB-like acyl-CoA dehydrogenase</fullName>
    </submittedName>
</protein>
<dbReference type="Gene3D" id="1.10.540.10">
    <property type="entry name" value="Acyl-CoA dehydrogenase/oxidase, N-terminal domain"/>
    <property type="match status" value="1"/>
</dbReference>
<comment type="cofactor">
    <cofactor evidence="1">
        <name>FAD</name>
        <dbReference type="ChEBI" id="CHEBI:57692"/>
    </cofactor>
</comment>
<dbReference type="RefSeq" id="WP_310175517.1">
    <property type="nucleotide sequence ID" value="NZ_BAABHE010000002.1"/>
</dbReference>
<dbReference type="InterPro" id="IPR013786">
    <property type="entry name" value="AcylCoA_DH/ox_N"/>
</dbReference>
<dbReference type="InterPro" id="IPR009075">
    <property type="entry name" value="AcylCo_DH/oxidase_C"/>
</dbReference>
<comment type="caution">
    <text evidence="9">The sequence shown here is derived from an EMBL/GenBank/DDBJ whole genome shotgun (WGS) entry which is preliminary data.</text>
</comment>
<evidence type="ECO:0000259" key="8">
    <source>
        <dbReference type="Pfam" id="PF02771"/>
    </source>
</evidence>
<accession>A0ABU2B5W3</accession>
<dbReference type="EMBL" id="JAVDYJ010000001">
    <property type="protein sequence ID" value="MDR7348379.1"/>
    <property type="molecule type" value="Genomic_DNA"/>
</dbReference>
<dbReference type="Pfam" id="PF00441">
    <property type="entry name" value="Acyl-CoA_dh_1"/>
    <property type="match status" value="1"/>
</dbReference>
<dbReference type="SUPFAM" id="SSF47203">
    <property type="entry name" value="Acyl-CoA dehydrogenase C-terminal domain-like"/>
    <property type="match status" value="1"/>
</dbReference>
<sequence>MDFTYTEEQEQLRSSLVSALRRNYTLAQRQDIVASKDGWSPAVWEQLTELGLTAIPFSEEVGGLDGSIVDLVAVAEIFGAHLVAEPWIPSTVLAGGVLAAFPDLPEARSLLEQIAAGEAIGALAHEEGRGTPDPALITMEAERTGEGYTLTGEKRMVLHGAAADIVLVTARLDGELALFIVDGTAPAATKFTTIDGRPAAHLRFEATSAKLIASEAEARVREALNRAIIVLAAETVGAMGALLEQTVEYAHTRQQFGSPIGAFQVIAHRMADMKLAYAKSRATLLHTTAVAEAGQPSAHDIAVLKTQVGRLGRSVGEAAIQIHGGVGMTDELPIGHLHKRILTIDALLGSAEYHARALGAPRAAKVDGSAGDERQPSTTEKELFHADI</sequence>
<evidence type="ECO:0000256" key="3">
    <source>
        <dbReference type="ARBA" id="ARBA00022630"/>
    </source>
</evidence>
<evidence type="ECO:0000256" key="6">
    <source>
        <dbReference type="SAM" id="MobiDB-lite"/>
    </source>
</evidence>
<organism evidence="9 10">
    <name type="scientific">Enteractinococcus fodinae</name>
    <dbReference type="NCBI Taxonomy" id="684663"/>
    <lineage>
        <taxon>Bacteria</taxon>
        <taxon>Bacillati</taxon>
        <taxon>Actinomycetota</taxon>
        <taxon>Actinomycetes</taxon>
        <taxon>Micrococcales</taxon>
        <taxon>Micrococcaceae</taxon>
    </lineage>
</organism>
<dbReference type="CDD" id="cd00567">
    <property type="entry name" value="ACAD"/>
    <property type="match status" value="1"/>
</dbReference>
<comment type="similarity">
    <text evidence="2">Belongs to the acyl-CoA dehydrogenase family.</text>
</comment>
<dbReference type="PANTHER" id="PTHR43884">
    <property type="entry name" value="ACYL-COA DEHYDROGENASE"/>
    <property type="match status" value="1"/>
</dbReference>
<keyword evidence="3" id="KW-0285">Flavoprotein</keyword>
<keyword evidence="4" id="KW-0274">FAD</keyword>
<dbReference type="InterPro" id="IPR037069">
    <property type="entry name" value="AcylCoA_DH/ox_N_sf"/>
</dbReference>
<evidence type="ECO:0000256" key="1">
    <source>
        <dbReference type="ARBA" id="ARBA00001974"/>
    </source>
</evidence>
<dbReference type="InterPro" id="IPR009100">
    <property type="entry name" value="AcylCoA_DH/oxidase_NM_dom_sf"/>
</dbReference>
<keyword evidence="5" id="KW-0560">Oxidoreductase</keyword>
<feature type="domain" description="Acyl-CoA dehydrogenase/oxidase C-terminal" evidence="7">
    <location>
        <begin position="220"/>
        <end position="358"/>
    </location>
</feature>
<feature type="domain" description="Acyl-CoA dehydrogenase/oxidase N-terminal" evidence="8">
    <location>
        <begin position="6"/>
        <end position="117"/>
    </location>
</feature>
<evidence type="ECO:0000256" key="2">
    <source>
        <dbReference type="ARBA" id="ARBA00009347"/>
    </source>
</evidence>
<proteinExistence type="inferred from homology"/>
<keyword evidence="10" id="KW-1185">Reference proteome</keyword>
<evidence type="ECO:0000256" key="4">
    <source>
        <dbReference type="ARBA" id="ARBA00022827"/>
    </source>
</evidence>
<dbReference type="Pfam" id="PF02771">
    <property type="entry name" value="Acyl-CoA_dh_N"/>
    <property type="match status" value="1"/>
</dbReference>
<evidence type="ECO:0000313" key="10">
    <source>
        <dbReference type="Proteomes" id="UP001183794"/>
    </source>
</evidence>